<evidence type="ECO:0008006" key="3">
    <source>
        <dbReference type="Google" id="ProtNLM"/>
    </source>
</evidence>
<dbReference type="Proteomes" id="UP000195139">
    <property type="component" value="Unassembled WGS sequence"/>
</dbReference>
<gene>
    <name evidence="1" type="ORF">A5880_002861</name>
</gene>
<sequence length="160" mass="17589">MAYSNAYFQALEVLILMDITSKKHEGGFLSTKLIAASLGLPQASAAKILAKLKSANLITAKEGSHGGMALEKMLSEITMLDVLNAIEAGNSLFKTQNSMKIKGEVVDRINTSIKNELSKTELIMKDSLKSKTLKDLLKDYDEDIFCNENVTLEGEEKFQL</sequence>
<organism evidence="1 2">
    <name type="scientific">Candidatus Enterococcus mansonii</name>
    <dbReference type="NCBI Taxonomy" id="1834181"/>
    <lineage>
        <taxon>Bacteria</taxon>
        <taxon>Bacillati</taxon>
        <taxon>Bacillota</taxon>
        <taxon>Bacilli</taxon>
        <taxon>Lactobacillales</taxon>
        <taxon>Enterococcaceae</taxon>
        <taxon>Enterococcus</taxon>
    </lineage>
</organism>
<dbReference type="InterPro" id="IPR000944">
    <property type="entry name" value="Tscrpt_reg_Rrf2"/>
</dbReference>
<dbReference type="SUPFAM" id="SSF46785">
    <property type="entry name" value="Winged helix' DNA-binding domain"/>
    <property type="match status" value="1"/>
</dbReference>
<accession>A0ABU8IIE9</accession>
<proteinExistence type="predicted"/>
<keyword evidence="2" id="KW-1185">Reference proteome</keyword>
<dbReference type="InterPro" id="IPR036388">
    <property type="entry name" value="WH-like_DNA-bd_sf"/>
</dbReference>
<reference evidence="1" key="1">
    <citation type="submission" date="2018-07" db="EMBL/GenBank/DDBJ databases">
        <title>The Genome Sequence of Enterococcus sp. DIV0659b.</title>
        <authorList>
            <consortium name="The Broad Institute Genomics Platform"/>
            <consortium name="The Broad Institute Genomic Center for Infectious Diseases"/>
            <person name="Earl A."/>
            <person name="Manson A."/>
            <person name="Schwartman J."/>
            <person name="Gilmore M."/>
            <person name="Abouelleil A."/>
            <person name="Cao P."/>
            <person name="Chapman S."/>
            <person name="Cusick C."/>
            <person name="Shea T."/>
            <person name="Young S."/>
            <person name="Neafsey D."/>
            <person name="Nusbaum C."/>
            <person name="Birren B."/>
        </authorList>
    </citation>
    <scope>NUCLEOTIDE SEQUENCE [LARGE SCALE GENOMIC DNA]</scope>
    <source>
        <strain evidence="1">4G2_DIV0659</strain>
    </source>
</reference>
<dbReference type="Gene3D" id="1.10.10.10">
    <property type="entry name" value="Winged helix-like DNA-binding domain superfamily/Winged helix DNA-binding domain"/>
    <property type="match status" value="1"/>
</dbReference>
<dbReference type="RefSeq" id="WP_336577198.1">
    <property type="nucleotide sequence ID" value="NZ_NGLE02000001.1"/>
</dbReference>
<dbReference type="EMBL" id="NGLE02000001">
    <property type="protein sequence ID" value="MEI5995271.1"/>
    <property type="molecule type" value="Genomic_DNA"/>
</dbReference>
<dbReference type="PROSITE" id="PS51197">
    <property type="entry name" value="HTH_RRF2_2"/>
    <property type="match status" value="1"/>
</dbReference>
<dbReference type="PANTHER" id="PTHR33221">
    <property type="entry name" value="WINGED HELIX-TURN-HELIX TRANSCRIPTIONAL REGULATOR, RRF2 FAMILY"/>
    <property type="match status" value="1"/>
</dbReference>
<evidence type="ECO:0000313" key="2">
    <source>
        <dbReference type="Proteomes" id="UP000195139"/>
    </source>
</evidence>
<dbReference type="Pfam" id="PF02082">
    <property type="entry name" value="Rrf2"/>
    <property type="match status" value="1"/>
</dbReference>
<evidence type="ECO:0000313" key="1">
    <source>
        <dbReference type="EMBL" id="MEI5995271.1"/>
    </source>
</evidence>
<name>A0ABU8IIE9_9ENTE</name>
<dbReference type="InterPro" id="IPR036390">
    <property type="entry name" value="WH_DNA-bd_sf"/>
</dbReference>
<comment type="caution">
    <text evidence="1">The sequence shown here is derived from an EMBL/GenBank/DDBJ whole genome shotgun (WGS) entry which is preliminary data.</text>
</comment>
<protein>
    <recommendedName>
        <fullName evidence="3">Rrf2 family transcriptional regulator</fullName>
    </recommendedName>
</protein>
<dbReference type="PANTHER" id="PTHR33221:SF13">
    <property type="entry name" value="TRANSCRIPTIONAL REGULATOR-RELATED"/>
    <property type="match status" value="1"/>
</dbReference>